<evidence type="ECO:0000256" key="1">
    <source>
        <dbReference type="ARBA" id="ARBA00005296"/>
    </source>
</evidence>
<comment type="caution">
    <text evidence="5">The sequence shown here is derived from an EMBL/GenBank/DDBJ whole genome shotgun (WGS) entry which is preliminary data.</text>
</comment>
<evidence type="ECO:0000313" key="5">
    <source>
        <dbReference type="EMBL" id="CAG9311270.1"/>
    </source>
</evidence>
<evidence type="ECO:0000256" key="3">
    <source>
        <dbReference type="SAM" id="MobiDB-lite"/>
    </source>
</evidence>
<sequence length="153" mass="16743">MEDPEVIQARAKLAAKFGESARIGGKGSMRRKNKVPHKTTMVDDKKLRSSISKLGVQPLPAIEEVNFFKDDNTVLHFVNPQVNANIKDNFFVVSGTGEVKTIKDLMPGIITQLGPKNLDVLKDLVQASKEQAGEEEVPDLVGGQNFEDVANQS</sequence>
<keyword evidence="2" id="KW-0804">Transcription</keyword>
<dbReference type="Proteomes" id="UP001162131">
    <property type="component" value="Unassembled WGS sequence"/>
</dbReference>
<dbReference type="Pfam" id="PF01849">
    <property type="entry name" value="NAC"/>
    <property type="match status" value="1"/>
</dbReference>
<evidence type="ECO:0000313" key="6">
    <source>
        <dbReference type="Proteomes" id="UP001162131"/>
    </source>
</evidence>
<dbReference type="InterPro" id="IPR039370">
    <property type="entry name" value="BTF3"/>
</dbReference>
<gene>
    <name evidence="5" type="ORF">BSTOLATCC_MIC3561</name>
</gene>
<dbReference type="PROSITE" id="PS51151">
    <property type="entry name" value="NAC_AB"/>
    <property type="match status" value="1"/>
</dbReference>
<comment type="subunit">
    <text evidence="2">Part of the nascent polypeptide-associated complex (NAC).</text>
</comment>
<keyword evidence="2" id="KW-0805">Transcription regulation</keyword>
<dbReference type="Gene3D" id="2.20.70.30">
    <property type="entry name" value="Nascent polypeptide-associated complex domain"/>
    <property type="match status" value="1"/>
</dbReference>
<dbReference type="FunFam" id="2.20.70.30:FF:000001">
    <property type="entry name" value="Transcription factor BTF3 homolog"/>
    <property type="match status" value="1"/>
</dbReference>
<feature type="region of interest" description="Disordered" evidence="3">
    <location>
        <begin position="130"/>
        <end position="153"/>
    </location>
</feature>
<feature type="domain" description="NAC-A/B" evidence="4">
    <location>
        <begin position="41"/>
        <end position="106"/>
    </location>
</feature>
<dbReference type="EMBL" id="CAJZBQ010000004">
    <property type="protein sequence ID" value="CAG9311270.1"/>
    <property type="molecule type" value="Genomic_DNA"/>
</dbReference>
<organism evidence="5 6">
    <name type="scientific">Blepharisma stoltei</name>
    <dbReference type="NCBI Taxonomy" id="1481888"/>
    <lineage>
        <taxon>Eukaryota</taxon>
        <taxon>Sar</taxon>
        <taxon>Alveolata</taxon>
        <taxon>Ciliophora</taxon>
        <taxon>Postciliodesmatophora</taxon>
        <taxon>Heterotrichea</taxon>
        <taxon>Heterotrichida</taxon>
        <taxon>Blepharismidae</taxon>
        <taxon>Blepharisma</taxon>
    </lineage>
</organism>
<evidence type="ECO:0000256" key="2">
    <source>
        <dbReference type="RuleBase" id="RU361272"/>
    </source>
</evidence>
<evidence type="ECO:0000259" key="4">
    <source>
        <dbReference type="PROSITE" id="PS51151"/>
    </source>
</evidence>
<dbReference type="CDD" id="cd22055">
    <property type="entry name" value="NAC_BTF3"/>
    <property type="match status" value="1"/>
</dbReference>
<dbReference type="InterPro" id="IPR038187">
    <property type="entry name" value="NAC_A/B_dom_sf"/>
</dbReference>
<reference evidence="5" key="1">
    <citation type="submission" date="2021-09" db="EMBL/GenBank/DDBJ databases">
        <authorList>
            <consortium name="AG Swart"/>
            <person name="Singh M."/>
            <person name="Singh A."/>
            <person name="Seah K."/>
            <person name="Emmerich C."/>
        </authorList>
    </citation>
    <scope>NUCLEOTIDE SEQUENCE</scope>
    <source>
        <strain evidence="5">ATCC30299</strain>
    </source>
</reference>
<name>A0AAU9IBJ0_9CILI</name>
<keyword evidence="6" id="KW-1185">Reference proteome</keyword>
<accession>A0AAU9IBJ0</accession>
<dbReference type="SMART" id="SM01407">
    <property type="entry name" value="NAC"/>
    <property type="match status" value="1"/>
</dbReference>
<dbReference type="AlphaFoldDB" id="A0AAU9IBJ0"/>
<dbReference type="PANTHER" id="PTHR10351">
    <property type="entry name" value="TRANSCRIPTION FACTOR BTF3 FAMILY MEMBER"/>
    <property type="match status" value="1"/>
</dbReference>
<proteinExistence type="inferred from homology"/>
<protein>
    <recommendedName>
        <fullName evidence="2">Nascent polypeptide-associated complex subunit beta</fullName>
    </recommendedName>
</protein>
<dbReference type="InterPro" id="IPR002715">
    <property type="entry name" value="Nas_poly-pep-assoc_cplx_dom"/>
</dbReference>
<comment type="similarity">
    <text evidence="1 2">Belongs to the NAC-beta family.</text>
</comment>